<accession>A0A921AYQ4</accession>
<reference evidence="6" key="2">
    <citation type="submission" date="2021-09" db="EMBL/GenBank/DDBJ databases">
        <authorList>
            <person name="Gilroy R."/>
        </authorList>
    </citation>
    <scope>NUCLEOTIDE SEQUENCE</scope>
    <source>
        <strain evidence="6">ChiGjej2B2-19336</strain>
    </source>
</reference>
<dbReference type="PROSITE" id="PS51257">
    <property type="entry name" value="PROKAR_LIPOPROTEIN"/>
    <property type="match status" value="1"/>
</dbReference>
<dbReference type="RefSeq" id="WP_304124144.1">
    <property type="nucleotide sequence ID" value="NZ_DYZA01000244.1"/>
</dbReference>
<organism evidence="6 7">
    <name type="scientific">Mailhella massiliensis</name>
    <dbReference type="NCBI Taxonomy" id="1903261"/>
    <lineage>
        <taxon>Bacteria</taxon>
        <taxon>Pseudomonadati</taxon>
        <taxon>Thermodesulfobacteriota</taxon>
        <taxon>Desulfovibrionia</taxon>
        <taxon>Desulfovibrionales</taxon>
        <taxon>Desulfovibrionaceae</taxon>
        <taxon>Mailhella</taxon>
    </lineage>
</organism>
<reference evidence="6" key="1">
    <citation type="journal article" date="2021" name="PeerJ">
        <title>Extensive microbial diversity within the chicken gut microbiome revealed by metagenomics and culture.</title>
        <authorList>
            <person name="Gilroy R."/>
            <person name="Ravi A."/>
            <person name="Getino M."/>
            <person name="Pursley I."/>
            <person name="Horton D.L."/>
            <person name="Alikhan N.F."/>
            <person name="Baker D."/>
            <person name="Gharbi K."/>
            <person name="Hall N."/>
            <person name="Watson M."/>
            <person name="Adriaenssens E.M."/>
            <person name="Foster-Nyarko E."/>
            <person name="Jarju S."/>
            <person name="Secka A."/>
            <person name="Antonio M."/>
            <person name="Oren A."/>
            <person name="Chaudhuri R.R."/>
            <person name="La Ragione R."/>
            <person name="Hildebrand F."/>
            <person name="Pallen M.J."/>
        </authorList>
    </citation>
    <scope>NUCLEOTIDE SEQUENCE</scope>
    <source>
        <strain evidence="6">ChiGjej2B2-19336</strain>
    </source>
</reference>
<evidence type="ECO:0000313" key="6">
    <source>
        <dbReference type="EMBL" id="HJD98341.1"/>
    </source>
</evidence>
<dbReference type="InterPro" id="IPR005632">
    <property type="entry name" value="Chaperone_Skp"/>
</dbReference>
<dbReference type="PANTHER" id="PTHR35089:SF1">
    <property type="entry name" value="CHAPERONE PROTEIN SKP"/>
    <property type="match status" value="1"/>
</dbReference>
<evidence type="ECO:0000256" key="3">
    <source>
        <dbReference type="SAM" id="Coils"/>
    </source>
</evidence>
<dbReference type="Gene3D" id="3.30.910.20">
    <property type="entry name" value="Skp domain"/>
    <property type="match status" value="1"/>
</dbReference>
<feature type="signal peptide" evidence="5">
    <location>
        <begin position="1"/>
        <end position="25"/>
    </location>
</feature>
<dbReference type="Pfam" id="PF03938">
    <property type="entry name" value="OmpH"/>
    <property type="match status" value="1"/>
</dbReference>
<feature type="compositionally biased region" description="Low complexity" evidence="4">
    <location>
        <begin position="191"/>
        <end position="203"/>
    </location>
</feature>
<feature type="coiled-coil region" evidence="3">
    <location>
        <begin position="67"/>
        <end position="94"/>
    </location>
</feature>
<proteinExistence type="inferred from homology"/>
<evidence type="ECO:0000313" key="7">
    <source>
        <dbReference type="Proteomes" id="UP000698963"/>
    </source>
</evidence>
<evidence type="ECO:0000256" key="4">
    <source>
        <dbReference type="SAM" id="MobiDB-lite"/>
    </source>
</evidence>
<evidence type="ECO:0000256" key="1">
    <source>
        <dbReference type="ARBA" id="ARBA00009091"/>
    </source>
</evidence>
<keyword evidence="2 5" id="KW-0732">Signal</keyword>
<comment type="caution">
    <text evidence="6">The sequence shown here is derived from an EMBL/GenBank/DDBJ whole genome shotgun (WGS) entry which is preliminary data.</text>
</comment>
<dbReference type="EMBL" id="DYZA01000244">
    <property type="protein sequence ID" value="HJD98341.1"/>
    <property type="molecule type" value="Genomic_DNA"/>
</dbReference>
<dbReference type="AlphaFoldDB" id="A0A921AYQ4"/>
<evidence type="ECO:0000256" key="2">
    <source>
        <dbReference type="ARBA" id="ARBA00022729"/>
    </source>
</evidence>
<dbReference type="GO" id="GO:0005829">
    <property type="term" value="C:cytosol"/>
    <property type="evidence" value="ECO:0007669"/>
    <property type="project" value="TreeGrafter"/>
</dbReference>
<comment type="similarity">
    <text evidence="1">Belongs to the Skp family.</text>
</comment>
<dbReference type="GO" id="GO:0050821">
    <property type="term" value="P:protein stabilization"/>
    <property type="evidence" value="ECO:0007669"/>
    <property type="project" value="TreeGrafter"/>
</dbReference>
<dbReference type="SMART" id="SM00935">
    <property type="entry name" value="OmpH"/>
    <property type="match status" value="1"/>
</dbReference>
<gene>
    <name evidence="6" type="ORF">K8W16_11945</name>
</gene>
<dbReference type="SUPFAM" id="SSF111384">
    <property type="entry name" value="OmpH-like"/>
    <property type="match status" value="1"/>
</dbReference>
<dbReference type="PANTHER" id="PTHR35089">
    <property type="entry name" value="CHAPERONE PROTEIN SKP"/>
    <property type="match status" value="1"/>
</dbReference>
<keyword evidence="3" id="KW-0175">Coiled coil</keyword>
<feature type="region of interest" description="Disordered" evidence="4">
    <location>
        <begin position="169"/>
        <end position="218"/>
    </location>
</feature>
<evidence type="ECO:0000256" key="5">
    <source>
        <dbReference type="SAM" id="SignalP"/>
    </source>
</evidence>
<dbReference type="GO" id="GO:0051082">
    <property type="term" value="F:unfolded protein binding"/>
    <property type="evidence" value="ECO:0007669"/>
    <property type="project" value="InterPro"/>
</dbReference>
<feature type="chain" id="PRO_5037885258" evidence="5">
    <location>
        <begin position="26"/>
        <end position="218"/>
    </location>
</feature>
<dbReference type="InterPro" id="IPR024930">
    <property type="entry name" value="Skp_dom_sf"/>
</dbReference>
<name>A0A921AYQ4_9BACT</name>
<sequence length="218" mass="23336">MNRNLVSALALVSMLALLGGCNEEAQPQKPAPQFGVVQVAKIYQESRLGKQGVARVGELEDKAMAVFTDLQAKLEKARADKNEAEVQKLEKDLQSRVYFLQNVIKQDQEHVMNVLQTEMKKAFDQCRTDNGLLGLFTEEVLPSYSPEVDVTDKVKAILDAGTADFGELPSLDMPALPEPANATKAEEAAPAEEAAAPEAAPEAPAAPAPEAPAAPASK</sequence>
<protein>
    <submittedName>
        <fullName evidence="6">OmpH family outer membrane protein</fullName>
    </submittedName>
</protein>
<dbReference type="Proteomes" id="UP000698963">
    <property type="component" value="Unassembled WGS sequence"/>
</dbReference>